<reference evidence="1 2" key="1">
    <citation type="journal article" date="2018" name="Sci. Adv.">
        <title>Multi-heme cytochromes provide a pathway for survival in energy-limited environments.</title>
        <authorList>
            <person name="Deng X."/>
            <person name="Dohmae N."/>
            <person name="Nealson K.H."/>
            <person name="Hashimoto K."/>
            <person name="Okamoto A."/>
        </authorList>
    </citation>
    <scope>NUCLEOTIDE SEQUENCE [LARGE SCALE GENOMIC DNA]</scope>
    <source>
        <strain evidence="1 2">IS5</strain>
    </source>
</reference>
<evidence type="ECO:0000313" key="2">
    <source>
        <dbReference type="Proteomes" id="UP000269883"/>
    </source>
</evidence>
<evidence type="ECO:0000313" key="1">
    <source>
        <dbReference type="EMBL" id="BBD09285.1"/>
    </source>
</evidence>
<sequence>MKTVYLHIGYFKTGTTALQHFLWHNRDALAEQGVLYPETGCLEQNGHVHLVSSIFQKHGHKIPVWLNETFKPEAIWSALRAEIDSSDCQDIVLSNEHFCSFCHNYSVEPLLAELGSLLEGYNVKIISYLRRIDDYILSWYNQIIKMGNCTISLNRYIDLLLGRRDHHLYHGRILNLFAGQYEQENIIVRLYDRDHLKDGDVVADFMSLFGVDAGEFSGREQSLNSSLAPEYISLRQHLNVGWQSCDTGRYYHENVNDVLRNMAQMDADANQGKIDVEEMLTTLWPHITEIAERYCPEYLSLYDDRLAVQEKYEKISSGLDQEQQQRFVVSSMSMLCKENAQLKLEIRKLRADSDLLVAGLQRQTSQLNELTKLFTRALGSGMQPPRRTVSHLTATGS</sequence>
<dbReference type="SUPFAM" id="SSF52540">
    <property type="entry name" value="P-loop containing nucleoside triphosphate hydrolases"/>
    <property type="match status" value="1"/>
</dbReference>
<dbReference type="Gene3D" id="3.40.50.300">
    <property type="entry name" value="P-loop containing nucleotide triphosphate hydrolases"/>
    <property type="match status" value="1"/>
</dbReference>
<proteinExistence type="predicted"/>
<dbReference type="InterPro" id="IPR027417">
    <property type="entry name" value="P-loop_NTPase"/>
</dbReference>
<dbReference type="Proteomes" id="UP000269883">
    <property type="component" value="Chromosome"/>
</dbReference>
<name>A0A2Z6B1E1_9BACT</name>
<dbReference type="AlphaFoldDB" id="A0A2Z6B1E1"/>
<gene>
    <name evidence="1" type="ORF">DFE_2559</name>
</gene>
<accession>A0A2Z6B1E1</accession>
<dbReference type="OrthoDB" id="5459800at2"/>
<protein>
    <recommendedName>
        <fullName evidence="3">Sulfotransferase domain-containing protein</fullName>
    </recommendedName>
</protein>
<dbReference type="EMBL" id="AP017378">
    <property type="protein sequence ID" value="BBD09285.1"/>
    <property type="molecule type" value="Genomic_DNA"/>
</dbReference>
<dbReference type="KEGG" id="dfl:DFE_2559"/>
<evidence type="ECO:0008006" key="3">
    <source>
        <dbReference type="Google" id="ProtNLM"/>
    </source>
</evidence>
<organism evidence="1 2">
    <name type="scientific">Desulfovibrio ferrophilus</name>
    <dbReference type="NCBI Taxonomy" id="241368"/>
    <lineage>
        <taxon>Bacteria</taxon>
        <taxon>Pseudomonadati</taxon>
        <taxon>Thermodesulfobacteriota</taxon>
        <taxon>Desulfovibrionia</taxon>
        <taxon>Desulfovibrionales</taxon>
        <taxon>Desulfovibrionaceae</taxon>
        <taxon>Desulfovibrio</taxon>
    </lineage>
</organism>
<dbReference type="RefSeq" id="WP_126380123.1">
    <property type="nucleotide sequence ID" value="NZ_AP017378.1"/>
</dbReference>
<keyword evidence="2" id="KW-1185">Reference proteome</keyword>